<dbReference type="RefSeq" id="WP_145218703.1">
    <property type="nucleotide sequence ID" value="NZ_CP036432.1"/>
</dbReference>
<dbReference type="InterPro" id="IPR006119">
    <property type="entry name" value="Resolv_N"/>
</dbReference>
<protein>
    <recommendedName>
        <fullName evidence="1">Resolvase/invertase-type recombinase catalytic domain-containing protein</fullName>
    </recommendedName>
</protein>
<proteinExistence type="predicted"/>
<dbReference type="Proteomes" id="UP000318081">
    <property type="component" value="Chromosome"/>
</dbReference>
<dbReference type="EMBL" id="CP036432">
    <property type="protein sequence ID" value="QDV87171.1"/>
    <property type="molecule type" value="Genomic_DNA"/>
</dbReference>
<evidence type="ECO:0000313" key="3">
    <source>
        <dbReference type="Proteomes" id="UP000318081"/>
    </source>
</evidence>
<feature type="domain" description="Resolvase/invertase-type recombinase catalytic" evidence="1">
    <location>
        <begin position="31"/>
        <end position="113"/>
    </location>
</feature>
<accession>A0ABX5Y0V6</accession>
<evidence type="ECO:0000259" key="1">
    <source>
        <dbReference type="Pfam" id="PF00239"/>
    </source>
</evidence>
<sequence>MDERTNRIIADRSTELKPFRTLADFEPDTPIVGYCRCSDATKQAAQLSVRLEHLPEAIEANGYRTPDAMYGELIRGFVTVGNLRRRTELKKAIEHARRIRGIVVAHSVDRFVRPGSTSDRKHNYRARPKPPHYRALMKLADGVPLATLWHPDLTPGEVKRLESEIGIRRQPGRPKKRAHLRVSNSERSLICFLSRTGESVRGISQRTGIPRPTVQRVLSAQTIADRGARLVG</sequence>
<name>A0ABX5Y0V6_9BACT</name>
<keyword evidence="3" id="KW-1185">Reference proteome</keyword>
<organism evidence="2 3">
    <name type="scientific">Stieleria magnilauensis</name>
    <dbReference type="NCBI Taxonomy" id="2527963"/>
    <lineage>
        <taxon>Bacteria</taxon>
        <taxon>Pseudomonadati</taxon>
        <taxon>Planctomycetota</taxon>
        <taxon>Planctomycetia</taxon>
        <taxon>Pirellulales</taxon>
        <taxon>Pirellulaceae</taxon>
        <taxon>Stieleria</taxon>
    </lineage>
</organism>
<dbReference type="InterPro" id="IPR036162">
    <property type="entry name" value="Resolvase-like_N_sf"/>
</dbReference>
<dbReference type="Gene3D" id="3.40.50.1390">
    <property type="entry name" value="Resolvase, N-terminal catalytic domain"/>
    <property type="match status" value="1"/>
</dbReference>
<gene>
    <name evidence="2" type="ORF">TBK1r_62000</name>
</gene>
<dbReference type="Pfam" id="PF00239">
    <property type="entry name" value="Resolvase"/>
    <property type="match status" value="1"/>
</dbReference>
<evidence type="ECO:0000313" key="2">
    <source>
        <dbReference type="EMBL" id="QDV87171.1"/>
    </source>
</evidence>
<reference evidence="2 3" key="1">
    <citation type="submission" date="2019-02" db="EMBL/GenBank/DDBJ databases">
        <title>Deep-cultivation of Planctomycetes and their phenomic and genomic characterization uncovers novel biology.</title>
        <authorList>
            <person name="Wiegand S."/>
            <person name="Jogler M."/>
            <person name="Boedeker C."/>
            <person name="Pinto D."/>
            <person name="Vollmers J."/>
            <person name="Rivas-Marin E."/>
            <person name="Kohn T."/>
            <person name="Peeters S.H."/>
            <person name="Heuer A."/>
            <person name="Rast P."/>
            <person name="Oberbeckmann S."/>
            <person name="Bunk B."/>
            <person name="Jeske O."/>
            <person name="Meyerdierks A."/>
            <person name="Storesund J.E."/>
            <person name="Kallscheuer N."/>
            <person name="Luecker S."/>
            <person name="Lage O.M."/>
            <person name="Pohl T."/>
            <person name="Merkel B.J."/>
            <person name="Hornburger P."/>
            <person name="Mueller R.-W."/>
            <person name="Bruemmer F."/>
            <person name="Labrenz M."/>
            <person name="Spormann A.M."/>
            <person name="Op den Camp H."/>
            <person name="Overmann J."/>
            <person name="Amann R."/>
            <person name="Jetten M.S.M."/>
            <person name="Mascher T."/>
            <person name="Medema M.H."/>
            <person name="Devos D.P."/>
            <person name="Kaster A.-K."/>
            <person name="Ovreas L."/>
            <person name="Rohde M."/>
            <person name="Galperin M.Y."/>
            <person name="Jogler C."/>
        </authorList>
    </citation>
    <scope>NUCLEOTIDE SEQUENCE [LARGE SCALE GENOMIC DNA]</scope>
    <source>
        <strain evidence="2 3">TBK1r</strain>
    </source>
</reference>